<dbReference type="OrthoDB" id="330772at2759"/>
<feature type="compositionally biased region" description="Polar residues" evidence="8">
    <location>
        <begin position="95"/>
        <end position="104"/>
    </location>
</feature>
<reference evidence="10 11" key="1">
    <citation type="journal article" date="2021" name="Nat. Commun.">
        <title>Genetic determinants of endophytism in the Arabidopsis root mycobiome.</title>
        <authorList>
            <person name="Mesny F."/>
            <person name="Miyauchi S."/>
            <person name="Thiergart T."/>
            <person name="Pickel B."/>
            <person name="Atanasova L."/>
            <person name="Karlsson M."/>
            <person name="Huettel B."/>
            <person name="Barry K.W."/>
            <person name="Haridas S."/>
            <person name="Chen C."/>
            <person name="Bauer D."/>
            <person name="Andreopoulos W."/>
            <person name="Pangilinan J."/>
            <person name="LaButti K."/>
            <person name="Riley R."/>
            <person name="Lipzen A."/>
            <person name="Clum A."/>
            <person name="Drula E."/>
            <person name="Henrissat B."/>
            <person name="Kohler A."/>
            <person name="Grigoriev I.V."/>
            <person name="Martin F.M."/>
            <person name="Hacquard S."/>
        </authorList>
    </citation>
    <scope>NUCLEOTIDE SEQUENCE [LARGE SCALE GENOMIC DNA]</scope>
    <source>
        <strain evidence="10 11">MPI-CAGE-CH-0241</strain>
    </source>
</reference>
<evidence type="ECO:0000256" key="1">
    <source>
        <dbReference type="ARBA" id="ARBA00004123"/>
    </source>
</evidence>
<dbReference type="InterPro" id="IPR006786">
    <property type="entry name" value="Pinin_SDK_MemA"/>
</dbReference>
<dbReference type="GO" id="GO:0071013">
    <property type="term" value="C:catalytic step 2 spliceosome"/>
    <property type="evidence" value="ECO:0007669"/>
    <property type="project" value="TreeGrafter"/>
</dbReference>
<evidence type="ECO:0000259" key="9">
    <source>
        <dbReference type="Pfam" id="PF04696"/>
    </source>
</evidence>
<evidence type="ECO:0000256" key="3">
    <source>
        <dbReference type="ARBA" id="ARBA00022664"/>
    </source>
</evidence>
<keyword evidence="11" id="KW-1185">Reference proteome</keyword>
<evidence type="ECO:0000313" key="11">
    <source>
        <dbReference type="Proteomes" id="UP000777438"/>
    </source>
</evidence>
<dbReference type="GO" id="GO:0008380">
    <property type="term" value="P:RNA splicing"/>
    <property type="evidence" value="ECO:0007669"/>
    <property type="project" value="UniProtKB-KW"/>
</dbReference>
<dbReference type="GO" id="GO:0006397">
    <property type="term" value="P:mRNA processing"/>
    <property type="evidence" value="ECO:0007669"/>
    <property type="project" value="UniProtKB-KW"/>
</dbReference>
<dbReference type="PANTHER" id="PTHR12707:SF0">
    <property type="entry name" value="PININ"/>
    <property type="match status" value="1"/>
</dbReference>
<keyword evidence="5" id="KW-0804">Transcription</keyword>
<feature type="region of interest" description="Disordered" evidence="8">
    <location>
        <begin position="1"/>
        <end position="131"/>
    </location>
</feature>
<evidence type="ECO:0000256" key="2">
    <source>
        <dbReference type="ARBA" id="ARBA00010386"/>
    </source>
</evidence>
<feature type="compositionally biased region" description="Basic and acidic residues" evidence="8">
    <location>
        <begin position="8"/>
        <end position="18"/>
    </location>
</feature>
<proteinExistence type="inferred from homology"/>
<keyword evidence="3" id="KW-0507">mRNA processing</keyword>
<protein>
    <submittedName>
        <fullName evidence="10">Pinin/SDK/memA/ protein conserved region-domain-containing protein</fullName>
    </submittedName>
</protein>
<dbReference type="Pfam" id="PF04696">
    <property type="entry name" value="Pinin_SDK_memA"/>
    <property type="match status" value="1"/>
</dbReference>
<dbReference type="InterPro" id="IPR039853">
    <property type="entry name" value="Pinin"/>
</dbReference>
<keyword evidence="6" id="KW-0508">mRNA splicing</keyword>
<dbReference type="Proteomes" id="UP000777438">
    <property type="component" value="Unassembled WGS sequence"/>
</dbReference>
<feature type="region of interest" description="Disordered" evidence="8">
    <location>
        <begin position="211"/>
        <end position="289"/>
    </location>
</feature>
<feature type="compositionally biased region" description="Acidic residues" evidence="8">
    <location>
        <begin position="276"/>
        <end position="289"/>
    </location>
</feature>
<evidence type="ECO:0000313" key="10">
    <source>
        <dbReference type="EMBL" id="KAH6888660.1"/>
    </source>
</evidence>
<evidence type="ECO:0000256" key="5">
    <source>
        <dbReference type="ARBA" id="ARBA00023163"/>
    </source>
</evidence>
<feature type="compositionally biased region" description="Basic and acidic residues" evidence="8">
    <location>
        <begin position="69"/>
        <end position="84"/>
    </location>
</feature>
<keyword evidence="4" id="KW-0805">Transcription regulation</keyword>
<feature type="compositionally biased region" description="Basic and acidic residues" evidence="8">
    <location>
        <begin position="27"/>
        <end position="54"/>
    </location>
</feature>
<evidence type="ECO:0000256" key="6">
    <source>
        <dbReference type="ARBA" id="ARBA00023187"/>
    </source>
</evidence>
<gene>
    <name evidence="10" type="ORF">B0T10DRAFT_460442</name>
</gene>
<comment type="subcellular location">
    <subcellularLocation>
        <location evidence="1">Nucleus</location>
    </subcellularLocation>
</comment>
<evidence type="ECO:0000256" key="8">
    <source>
        <dbReference type="SAM" id="MobiDB-lite"/>
    </source>
</evidence>
<comment type="caution">
    <text evidence="10">The sequence shown here is derived from an EMBL/GenBank/DDBJ whole genome shotgun (WGS) entry which is preliminary data.</text>
</comment>
<dbReference type="EMBL" id="JAGPYM010000012">
    <property type="protein sequence ID" value="KAH6888660.1"/>
    <property type="molecule type" value="Genomic_DNA"/>
</dbReference>
<comment type="similarity">
    <text evidence="2">Belongs to the pinin family.</text>
</comment>
<dbReference type="AlphaFoldDB" id="A0A9P9APV8"/>
<evidence type="ECO:0000256" key="7">
    <source>
        <dbReference type="ARBA" id="ARBA00023242"/>
    </source>
</evidence>
<dbReference type="PANTHER" id="PTHR12707">
    <property type="entry name" value="PINN"/>
    <property type="match status" value="1"/>
</dbReference>
<keyword evidence="7" id="KW-0539">Nucleus</keyword>
<feature type="domain" description="Pinin/SDK/MemA protein" evidence="9">
    <location>
        <begin position="80"/>
        <end position="195"/>
    </location>
</feature>
<evidence type="ECO:0000256" key="4">
    <source>
        <dbReference type="ARBA" id="ARBA00023015"/>
    </source>
</evidence>
<organism evidence="10 11">
    <name type="scientific">Thelonectria olida</name>
    <dbReference type="NCBI Taxonomy" id="1576542"/>
    <lineage>
        <taxon>Eukaryota</taxon>
        <taxon>Fungi</taxon>
        <taxon>Dikarya</taxon>
        <taxon>Ascomycota</taxon>
        <taxon>Pezizomycotina</taxon>
        <taxon>Sordariomycetes</taxon>
        <taxon>Hypocreomycetidae</taxon>
        <taxon>Hypocreales</taxon>
        <taxon>Nectriaceae</taxon>
        <taxon>Thelonectria</taxon>
    </lineage>
</organism>
<sequence>MDGAISNHDADVSYERIEPAGLKRRASRDEDNKDVPKRTRYDDDRTHADRRSRQDSPPSRRGSYGNGRSFDHDRGKVATQEEKKRGKRLFGGVLNTLSQTTGSSQQKRRREIEQRQRERMQKQKLEDESRRTEKLARLNEVRMSEQIVWEEEVMRHKHAKMLAMAKFLRTKAHPWIYYLPWKLTPAQEEEIQERVQNVKATIERDLEAFKGRKQWHRRDHGSHQTAQAATPEKPSAAASDVSTDKPARGANGSELPAKGPDKEHHGHHHHHHDESADVMEVADEDMVIY</sequence>
<accession>A0A9P9APV8</accession>
<feature type="compositionally biased region" description="Basic residues" evidence="8">
    <location>
        <begin position="211"/>
        <end position="220"/>
    </location>
</feature>
<feature type="compositionally biased region" description="Basic and acidic residues" evidence="8">
    <location>
        <begin position="110"/>
        <end position="131"/>
    </location>
</feature>
<name>A0A9P9APV8_9HYPO</name>